<feature type="transmembrane region" description="Helical" evidence="5">
    <location>
        <begin position="12"/>
        <end position="36"/>
    </location>
</feature>
<dbReference type="InterPro" id="IPR002293">
    <property type="entry name" value="AA/rel_permease1"/>
</dbReference>
<dbReference type="Gene3D" id="1.20.1740.10">
    <property type="entry name" value="Amino acid/polyamine transporter I"/>
    <property type="match status" value="1"/>
</dbReference>
<gene>
    <name evidence="6" type="ORF">METZ01_LOCUS286962</name>
</gene>
<evidence type="ECO:0000256" key="1">
    <source>
        <dbReference type="ARBA" id="ARBA00004141"/>
    </source>
</evidence>
<dbReference type="GO" id="GO:0016020">
    <property type="term" value="C:membrane"/>
    <property type="evidence" value="ECO:0007669"/>
    <property type="project" value="UniProtKB-SubCell"/>
</dbReference>
<name>A0A382LBA1_9ZZZZ</name>
<feature type="transmembrane region" description="Helical" evidence="5">
    <location>
        <begin position="48"/>
        <end position="68"/>
    </location>
</feature>
<feature type="transmembrane region" description="Helical" evidence="5">
    <location>
        <begin position="155"/>
        <end position="176"/>
    </location>
</feature>
<feature type="non-terminal residue" evidence="6">
    <location>
        <position position="290"/>
    </location>
</feature>
<dbReference type="PANTHER" id="PTHR11785:SF512">
    <property type="entry name" value="SOBREMESA, ISOFORM B"/>
    <property type="match status" value="1"/>
</dbReference>
<keyword evidence="3 5" id="KW-1133">Transmembrane helix</keyword>
<feature type="transmembrane region" description="Helical" evidence="5">
    <location>
        <begin position="124"/>
        <end position="143"/>
    </location>
</feature>
<dbReference type="Pfam" id="PF13520">
    <property type="entry name" value="AA_permease_2"/>
    <property type="match status" value="1"/>
</dbReference>
<reference evidence="6" key="1">
    <citation type="submission" date="2018-05" db="EMBL/GenBank/DDBJ databases">
        <authorList>
            <person name="Lanie J.A."/>
            <person name="Ng W.-L."/>
            <person name="Kazmierczak K.M."/>
            <person name="Andrzejewski T.M."/>
            <person name="Davidsen T.M."/>
            <person name="Wayne K.J."/>
            <person name="Tettelin H."/>
            <person name="Glass J.I."/>
            <person name="Rusch D."/>
            <person name="Podicherti R."/>
            <person name="Tsui H.-C.T."/>
            <person name="Winkler M.E."/>
        </authorList>
    </citation>
    <scope>NUCLEOTIDE SEQUENCE</scope>
</reference>
<accession>A0A382LBA1</accession>
<feature type="transmembrane region" description="Helical" evidence="5">
    <location>
        <begin position="196"/>
        <end position="218"/>
    </location>
</feature>
<dbReference type="InterPro" id="IPR050598">
    <property type="entry name" value="AminoAcid_Transporter"/>
</dbReference>
<dbReference type="AlphaFoldDB" id="A0A382LBA1"/>
<evidence type="ECO:0000256" key="4">
    <source>
        <dbReference type="ARBA" id="ARBA00023136"/>
    </source>
</evidence>
<comment type="subcellular location">
    <subcellularLocation>
        <location evidence="1">Membrane</location>
        <topology evidence="1">Multi-pass membrane protein</topology>
    </subcellularLocation>
</comment>
<evidence type="ECO:0000313" key="6">
    <source>
        <dbReference type="EMBL" id="SVC34108.1"/>
    </source>
</evidence>
<organism evidence="6">
    <name type="scientific">marine metagenome</name>
    <dbReference type="NCBI Taxonomy" id="408172"/>
    <lineage>
        <taxon>unclassified sequences</taxon>
        <taxon>metagenomes</taxon>
        <taxon>ecological metagenomes</taxon>
    </lineage>
</organism>
<evidence type="ECO:0000256" key="2">
    <source>
        <dbReference type="ARBA" id="ARBA00022692"/>
    </source>
</evidence>
<sequence length="290" mass="30911">MPTMALDESRRLRLHTATGLVVASMIGTGVYTSLGYQADALSLTTSLLLLWVVGGIHALCGAFCYAELSAALPRSGGEYHLLSRIYHPFLGFLAGWVSVTVSFAAPIALAAIAFDTYAGPLLPAMPKGVLACLLILFMTIAHCRGIRAGARTQDWLTVVKLLLLSGFIIAGFLAPVEETNLAAPFSLDFSELLGGGFAVSLVYVSYSYTGWNAAVYVAGETREPARTLPIALLAGVVVVTILYLSLNYAFLRVTPLEEIRSLENKEVVAVLGAQHIFGDSGSQWLRGIIA</sequence>
<keyword evidence="4 5" id="KW-0472">Membrane</keyword>
<evidence type="ECO:0000256" key="3">
    <source>
        <dbReference type="ARBA" id="ARBA00022989"/>
    </source>
</evidence>
<evidence type="ECO:0000256" key="5">
    <source>
        <dbReference type="SAM" id="Phobius"/>
    </source>
</evidence>
<dbReference type="EMBL" id="UINC01086030">
    <property type="protein sequence ID" value="SVC34108.1"/>
    <property type="molecule type" value="Genomic_DNA"/>
</dbReference>
<feature type="transmembrane region" description="Helical" evidence="5">
    <location>
        <begin position="89"/>
        <end position="112"/>
    </location>
</feature>
<dbReference type="GO" id="GO:0015179">
    <property type="term" value="F:L-amino acid transmembrane transporter activity"/>
    <property type="evidence" value="ECO:0007669"/>
    <property type="project" value="TreeGrafter"/>
</dbReference>
<proteinExistence type="predicted"/>
<dbReference type="PANTHER" id="PTHR11785">
    <property type="entry name" value="AMINO ACID TRANSPORTER"/>
    <property type="match status" value="1"/>
</dbReference>
<keyword evidence="2 5" id="KW-0812">Transmembrane</keyword>
<feature type="transmembrane region" description="Helical" evidence="5">
    <location>
        <begin position="230"/>
        <end position="251"/>
    </location>
</feature>
<protein>
    <recommendedName>
        <fullName evidence="7">Amino acid permease/ SLC12A domain-containing protein</fullName>
    </recommendedName>
</protein>
<evidence type="ECO:0008006" key="7">
    <source>
        <dbReference type="Google" id="ProtNLM"/>
    </source>
</evidence>